<proteinExistence type="predicted"/>
<evidence type="ECO:0000313" key="2">
    <source>
        <dbReference type="Proteomes" id="UP000594638"/>
    </source>
</evidence>
<gene>
    <name evidence="1" type="ORF">OLEA9_A095679</name>
</gene>
<name>A0A8S0VEA8_OLEEU</name>
<dbReference type="Gramene" id="OE9A095679T1">
    <property type="protein sequence ID" value="OE9A095679C1"/>
    <property type="gene ID" value="OE9A095679"/>
</dbReference>
<dbReference type="AlphaFoldDB" id="A0A8S0VEA8"/>
<sequence length="129" mass="14800">MESKNRSLTVELILDIKIVEPEEVEEGEEGLEKSRSFLEVHMEELDMMETCNSVNMMELRHLQTSDQGNLKRVDVADLEVKKLLVEAFKVNGVIEEANLEKVEDKSKVAFLNTENEKLKKEVHLSSPRS</sequence>
<evidence type="ECO:0000313" key="1">
    <source>
        <dbReference type="EMBL" id="CAA3030268.1"/>
    </source>
</evidence>
<comment type="caution">
    <text evidence="1">The sequence shown here is derived from an EMBL/GenBank/DDBJ whole genome shotgun (WGS) entry which is preliminary data.</text>
</comment>
<dbReference type="Proteomes" id="UP000594638">
    <property type="component" value="Unassembled WGS sequence"/>
</dbReference>
<organism evidence="1 2">
    <name type="scientific">Olea europaea subsp. europaea</name>
    <dbReference type="NCBI Taxonomy" id="158383"/>
    <lineage>
        <taxon>Eukaryota</taxon>
        <taxon>Viridiplantae</taxon>
        <taxon>Streptophyta</taxon>
        <taxon>Embryophyta</taxon>
        <taxon>Tracheophyta</taxon>
        <taxon>Spermatophyta</taxon>
        <taxon>Magnoliopsida</taxon>
        <taxon>eudicotyledons</taxon>
        <taxon>Gunneridae</taxon>
        <taxon>Pentapetalae</taxon>
        <taxon>asterids</taxon>
        <taxon>lamiids</taxon>
        <taxon>Lamiales</taxon>
        <taxon>Oleaceae</taxon>
        <taxon>Oleeae</taxon>
        <taxon>Olea</taxon>
    </lineage>
</organism>
<protein>
    <submittedName>
        <fullName evidence="1">Uncharacterized protein</fullName>
    </submittedName>
</protein>
<keyword evidence="2" id="KW-1185">Reference proteome</keyword>
<accession>A0A8S0VEA8</accession>
<reference evidence="1 2" key="1">
    <citation type="submission" date="2019-12" db="EMBL/GenBank/DDBJ databases">
        <authorList>
            <person name="Alioto T."/>
            <person name="Alioto T."/>
            <person name="Gomez Garrido J."/>
        </authorList>
    </citation>
    <scope>NUCLEOTIDE SEQUENCE [LARGE SCALE GENOMIC DNA]</scope>
</reference>
<dbReference type="EMBL" id="CACTIH010009361">
    <property type="protein sequence ID" value="CAA3030268.1"/>
    <property type="molecule type" value="Genomic_DNA"/>
</dbReference>